<evidence type="ECO:0000313" key="3">
    <source>
        <dbReference type="EMBL" id="KAG8088006.1"/>
    </source>
</evidence>
<dbReference type="Pfam" id="PF17927">
    <property type="entry name" value="Ins134_P3_kin_N"/>
    <property type="match status" value="1"/>
</dbReference>
<protein>
    <recommendedName>
        <fullName evidence="2">Inositol-tetrakisphosphate 1-kinase N-terminal domain-containing protein</fullName>
    </recommendedName>
</protein>
<gene>
    <name evidence="3" type="ORF">GUJ93_ZPchr0010g10844</name>
</gene>
<proteinExistence type="predicted"/>
<dbReference type="GO" id="GO:0052725">
    <property type="term" value="F:inositol-1,3,4-trisphosphate 6-kinase activity"/>
    <property type="evidence" value="ECO:0007669"/>
    <property type="project" value="InterPro"/>
</dbReference>
<organism evidence="3 4">
    <name type="scientific">Zizania palustris</name>
    <name type="common">Northern wild rice</name>
    <dbReference type="NCBI Taxonomy" id="103762"/>
    <lineage>
        <taxon>Eukaryota</taxon>
        <taxon>Viridiplantae</taxon>
        <taxon>Streptophyta</taxon>
        <taxon>Embryophyta</taxon>
        <taxon>Tracheophyta</taxon>
        <taxon>Spermatophyta</taxon>
        <taxon>Magnoliopsida</taxon>
        <taxon>Liliopsida</taxon>
        <taxon>Poales</taxon>
        <taxon>Poaceae</taxon>
        <taxon>BOP clade</taxon>
        <taxon>Oryzoideae</taxon>
        <taxon>Oryzeae</taxon>
        <taxon>Zizaniinae</taxon>
        <taxon>Zizania</taxon>
    </lineage>
</organism>
<name>A0A8J5WCZ2_ZIZPA</name>
<dbReference type="PANTHER" id="PTHR14217:SF39">
    <property type="entry name" value="INOSITOL-TETRAKISPHOSPHATE 1-KINASE 3"/>
    <property type="match status" value="1"/>
</dbReference>
<dbReference type="AlphaFoldDB" id="A0A8J5WCZ2"/>
<dbReference type="OrthoDB" id="25308at2759"/>
<dbReference type="PANTHER" id="PTHR14217">
    <property type="entry name" value="INOSITOL-TETRAKISPHOSPHATE 1-KINASE"/>
    <property type="match status" value="1"/>
</dbReference>
<feature type="compositionally biased region" description="Acidic residues" evidence="1">
    <location>
        <begin position="1"/>
        <end position="21"/>
    </location>
</feature>
<sequence length="90" mass="10005">MRVQEEVSDEKEDKEEEEAEAPDLVTLSTPPTAAASGGLRAKKKVKSFLLPNLLALARKKGIHFISIDETRPLPEQGPFDIILHKLTNKE</sequence>
<reference evidence="3" key="2">
    <citation type="submission" date="2021-02" db="EMBL/GenBank/DDBJ databases">
        <authorList>
            <person name="Kimball J.A."/>
            <person name="Haas M.W."/>
            <person name="Macchietto M."/>
            <person name="Kono T."/>
            <person name="Duquette J."/>
            <person name="Shao M."/>
        </authorList>
    </citation>
    <scope>NUCLEOTIDE SEQUENCE</scope>
    <source>
        <tissue evidence="3">Fresh leaf tissue</tissue>
    </source>
</reference>
<keyword evidence="4" id="KW-1185">Reference proteome</keyword>
<feature type="region of interest" description="Disordered" evidence="1">
    <location>
        <begin position="1"/>
        <end position="40"/>
    </location>
</feature>
<dbReference type="EMBL" id="JAAALK010000082">
    <property type="protein sequence ID" value="KAG8088006.1"/>
    <property type="molecule type" value="Genomic_DNA"/>
</dbReference>
<dbReference type="GO" id="GO:0005524">
    <property type="term" value="F:ATP binding"/>
    <property type="evidence" value="ECO:0007669"/>
    <property type="project" value="InterPro"/>
</dbReference>
<reference evidence="3" key="1">
    <citation type="journal article" date="2021" name="bioRxiv">
        <title>Whole Genome Assembly and Annotation of Northern Wild Rice, Zizania palustris L., Supports a Whole Genome Duplication in the Zizania Genus.</title>
        <authorList>
            <person name="Haas M."/>
            <person name="Kono T."/>
            <person name="Macchietto M."/>
            <person name="Millas R."/>
            <person name="McGilp L."/>
            <person name="Shao M."/>
            <person name="Duquette J."/>
            <person name="Hirsch C.N."/>
            <person name="Kimball J."/>
        </authorList>
    </citation>
    <scope>NUCLEOTIDE SEQUENCE</scope>
    <source>
        <tissue evidence="3">Fresh leaf tissue</tissue>
    </source>
</reference>
<dbReference type="GO" id="GO:0032957">
    <property type="term" value="P:inositol trisphosphate metabolic process"/>
    <property type="evidence" value="ECO:0007669"/>
    <property type="project" value="InterPro"/>
</dbReference>
<dbReference type="Proteomes" id="UP000729402">
    <property type="component" value="Unassembled WGS sequence"/>
</dbReference>
<dbReference type="GO" id="GO:0000287">
    <property type="term" value="F:magnesium ion binding"/>
    <property type="evidence" value="ECO:0007669"/>
    <property type="project" value="InterPro"/>
</dbReference>
<accession>A0A8J5WCZ2</accession>
<evidence type="ECO:0000256" key="1">
    <source>
        <dbReference type="SAM" id="MobiDB-lite"/>
    </source>
</evidence>
<dbReference type="InterPro" id="IPR041429">
    <property type="entry name" value="ITPK1_N"/>
</dbReference>
<dbReference type="GO" id="GO:0047325">
    <property type="term" value="F:inositol-3,4,5,6-tetrakisphosphate 1-kinase activity"/>
    <property type="evidence" value="ECO:0007669"/>
    <property type="project" value="InterPro"/>
</dbReference>
<evidence type="ECO:0000313" key="4">
    <source>
        <dbReference type="Proteomes" id="UP000729402"/>
    </source>
</evidence>
<dbReference type="GO" id="GO:0052726">
    <property type="term" value="F:inositol-1,3,4-trisphosphate 5-kinase activity"/>
    <property type="evidence" value="ECO:0007669"/>
    <property type="project" value="InterPro"/>
</dbReference>
<dbReference type="GO" id="GO:0005737">
    <property type="term" value="C:cytoplasm"/>
    <property type="evidence" value="ECO:0007669"/>
    <property type="project" value="TreeGrafter"/>
</dbReference>
<feature type="domain" description="Inositol-tetrakisphosphate 1-kinase N-terminal" evidence="2">
    <location>
        <begin position="41"/>
        <end position="90"/>
    </location>
</feature>
<evidence type="ECO:0000259" key="2">
    <source>
        <dbReference type="Pfam" id="PF17927"/>
    </source>
</evidence>
<comment type="caution">
    <text evidence="3">The sequence shown here is derived from an EMBL/GenBank/DDBJ whole genome shotgun (WGS) entry which is preliminary data.</text>
</comment>
<dbReference type="InterPro" id="IPR008656">
    <property type="entry name" value="Inositol_tetrakis-P_1-kinase"/>
</dbReference>